<feature type="region of interest" description="Disordered" evidence="1">
    <location>
        <begin position="613"/>
        <end position="693"/>
    </location>
</feature>
<dbReference type="AlphaFoldDB" id="A0A6J1E3F4"/>
<protein>
    <submittedName>
        <fullName evidence="4">Uncharacterized protein At1g51745-like isoform X1</fullName>
    </submittedName>
</protein>
<proteinExistence type="predicted"/>
<reference evidence="4" key="1">
    <citation type="submission" date="2025-08" db="UniProtKB">
        <authorList>
            <consortium name="RefSeq"/>
        </authorList>
    </citation>
    <scope>IDENTIFICATION</scope>
    <source>
        <tissue evidence="4">Young leaves</tissue>
    </source>
</reference>
<dbReference type="PROSITE" id="PS50812">
    <property type="entry name" value="PWWP"/>
    <property type="match status" value="1"/>
</dbReference>
<evidence type="ECO:0000256" key="1">
    <source>
        <dbReference type="SAM" id="MobiDB-lite"/>
    </source>
</evidence>
<evidence type="ECO:0000313" key="3">
    <source>
        <dbReference type="Proteomes" id="UP000504609"/>
    </source>
</evidence>
<dbReference type="CDD" id="cd05162">
    <property type="entry name" value="PWWP"/>
    <property type="match status" value="1"/>
</dbReference>
<dbReference type="Gene3D" id="2.30.30.140">
    <property type="match status" value="1"/>
</dbReference>
<dbReference type="KEGG" id="cmos:111430485"/>
<evidence type="ECO:0000259" key="2">
    <source>
        <dbReference type="PROSITE" id="PS50812"/>
    </source>
</evidence>
<dbReference type="PANTHER" id="PTHR33697">
    <property type="entry name" value="T17B22.17 PROTEIN-RELATED"/>
    <property type="match status" value="1"/>
</dbReference>
<sequence length="772" mass="85401">MGSPGSGAVDYAVGSIVWVRRRNGSWWPGKILGSDELSSSHLTSPRSGTPVKLLGREDASVLNTEESWEISNASNNKDWYNLEKSKRVKPFRCGEFDDCIERAESSQGMPIKKREKYARREDAILHALELEKELLKKQGKLNLCSDQMTIESSGVTAKKEILSSEHIGTDDMNDGHSESHQFSKIVDVNYDSKITDPCHKTSEGAQLSGEDDHSEARPRMRGLQDFGLRITPSKRKVPSSSVVSNGSEMLATDTNALAPRDGVCSIGNDSDANGMQQIDRVKRSKCMYLPADSSDSLEYREPSLGQVEMSTPHSGTRVMPSRPDSLVEENASGSYENDSSDSETDSDSSRSDQDVDNDTAALSDSTLPSEKEPSTFERTDAQEHVNMSSEEPDDSVHSGDMSHLYHHEPVSTNEAVSKWQLKGKRNVRNLSKRPVGVDDEPSSHLWVHGKARLNNKNYYFDDSMEGDADALEEEYYLASKRVSKDQYLARNYMPDWEGQPALKGYWDVKNPLYGIRHHFGGRTRTILIDVDLKVHASYQKEPVPIVSLMSKLNGQAIIGHPIQIETLEDGFSETLLSDGLGNGPSENDGSTALQPAWRTARRTANVRIPRPHLPTVLDGEEAGYDSPFGDQERKTRCKRVKTGVNSHKTGAGQGRGQPQIPRASSSSHERRLPRKMVKKVSISSNNQKTKTRTLSSIGVEQNHSNMAIHDSVTCQMNGLMKPESSGPPTVACIPVKLVFSRLLEKINRPPSKATTTNNVVLLLNNNNSNTDP</sequence>
<keyword evidence="3" id="KW-1185">Reference proteome</keyword>
<organism evidence="3 4">
    <name type="scientific">Cucurbita moschata</name>
    <name type="common">Winter crookneck squash</name>
    <name type="synonym">Cucurbita pepo var. moschata</name>
    <dbReference type="NCBI Taxonomy" id="3662"/>
    <lineage>
        <taxon>Eukaryota</taxon>
        <taxon>Viridiplantae</taxon>
        <taxon>Streptophyta</taxon>
        <taxon>Embryophyta</taxon>
        <taxon>Tracheophyta</taxon>
        <taxon>Spermatophyta</taxon>
        <taxon>Magnoliopsida</taxon>
        <taxon>eudicotyledons</taxon>
        <taxon>Gunneridae</taxon>
        <taxon>Pentapetalae</taxon>
        <taxon>rosids</taxon>
        <taxon>fabids</taxon>
        <taxon>Cucurbitales</taxon>
        <taxon>Cucurbitaceae</taxon>
        <taxon>Cucurbiteae</taxon>
        <taxon>Cucurbita</taxon>
    </lineage>
</organism>
<feature type="domain" description="PWWP" evidence="2">
    <location>
        <begin position="13"/>
        <end position="73"/>
    </location>
</feature>
<gene>
    <name evidence="4" type="primary">LOC111430485</name>
</gene>
<dbReference type="GeneID" id="111430485"/>
<dbReference type="Pfam" id="PF00855">
    <property type="entry name" value="PWWP"/>
    <property type="match status" value="1"/>
</dbReference>
<accession>A0A6J1E3F4</accession>
<dbReference type="PANTHER" id="PTHR33697:SF2">
    <property type="entry name" value="T17B22.17 PROTEIN"/>
    <property type="match status" value="1"/>
</dbReference>
<dbReference type="InterPro" id="IPR044679">
    <property type="entry name" value="PWWP2-like"/>
</dbReference>
<feature type="region of interest" description="Disordered" evidence="1">
    <location>
        <begin position="306"/>
        <end position="403"/>
    </location>
</feature>
<dbReference type="InterPro" id="IPR000313">
    <property type="entry name" value="PWWP_dom"/>
</dbReference>
<dbReference type="Proteomes" id="UP000504609">
    <property type="component" value="Unplaced"/>
</dbReference>
<feature type="compositionally biased region" description="Basic and acidic residues" evidence="1">
    <location>
        <begin position="369"/>
        <end position="383"/>
    </location>
</feature>
<name>A0A6J1E3F4_CUCMO</name>
<evidence type="ECO:0000313" key="4">
    <source>
        <dbReference type="RefSeq" id="XP_022922497.1"/>
    </source>
</evidence>
<dbReference type="RefSeq" id="XP_022922497.1">
    <property type="nucleotide sequence ID" value="XM_023066729.1"/>
</dbReference>
<feature type="compositionally biased region" description="Polar residues" evidence="1">
    <location>
        <begin position="681"/>
        <end position="693"/>
    </location>
</feature>
<dbReference type="SUPFAM" id="SSF63748">
    <property type="entry name" value="Tudor/PWWP/MBT"/>
    <property type="match status" value="1"/>
</dbReference>